<evidence type="ECO:0000256" key="3">
    <source>
        <dbReference type="ARBA" id="ARBA00022737"/>
    </source>
</evidence>
<dbReference type="PANTHER" id="PTHR24376">
    <property type="entry name" value="ZINC FINGER PROTEIN"/>
    <property type="match status" value="1"/>
</dbReference>
<dbReference type="Pfam" id="PF00096">
    <property type="entry name" value="zf-C2H2"/>
    <property type="match status" value="6"/>
</dbReference>
<evidence type="ECO:0000256" key="5">
    <source>
        <dbReference type="ARBA" id="ARBA00022833"/>
    </source>
</evidence>
<feature type="domain" description="C2H2-type" evidence="12">
    <location>
        <begin position="267"/>
        <end position="294"/>
    </location>
</feature>
<evidence type="ECO:0000256" key="10">
    <source>
        <dbReference type="PROSITE-ProRule" id="PRU00042"/>
    </source>
</evidence>
<evidence type="ECO:0000256" key="11">
    <source>
        <dbReference type="SAM" id="MobiDB-lite"/>
    </source>
</evidence>
<dbReference type="EMBL" id="KB632230">
    <property type="protein sequence ID" value="ERL90357.1"/>
    <property type="molecule type" value="Genomic_DNA"/>
</dbReference>
<dbReference type="SMART" id="SM00355">
    <property type="entry name" value="ZnF_C2H2"/>
    <property type="match status" value="14"/>
</dbReference>
<feature type="compositionally biased region" description="Basic residues" evidence="11">
    <location>
        <begin position="189"/>
        <end position="200"/>
    </location>
</feature>
<dbReference type="OrthoDB" id="3437960at2759"/>
<gene>
    <name evidence="13" type="ORF">D910_07706</name>
</gene>
<dbReference type="GO" id="GO:0005694">
    <property type="term" value="C:chromosome"/>
    <property type="evidence" value="ECO:0007669"/>
    <property type="project" value="UniProtKB-ARBA"/>
</dbReference>
<feature type="domain" description="C2H2-type" evidence="12">
    <location>
        <begin position="41"/>
        <end position="68"/>
    </location>
</feature>
<evidence type="ECO:0000256" key="8">
    <source>
        <dbReference type="ARBA" id="ARBA00023163"/>
    </source>
</evidence>
<keyword evidence="2" id="KW-0479">Metal-binding</keyword>
<name>U4UBE3_DENPD</name>
<sequence length="635" mass="73346">MTHHGSPGVDNSVLCDICGKRLSSKEKLKFHRRIHTGYKPFSCEICTKSFSRKEQLKEHERVHTGEKPYICKFCGKGFTQRSPLRIHERTHTGERPYTCMICQKGFISKGVMDTHMKTCSVSRTAFEPESTTRKQSLRKSTLKDPDFDVKVKLEKFELALKGEPTIKSETRKSRKGRKKGSKNREKVSNKVKKVRTRRGKHPPAIELDEPIECDLCNQTYKNNVAFAIHSLDHSEDSRYSCHLCEFKNASKYHIEMHVRAHEGTTKYKCEVCDKAFTVSTNAIEHKYFHTGEKPFQCEICGKHFMYSRFLASHRRTQHWEIMTGTPLVKYDCKICNKHYTSSSGLKRHNLRNHNTEGIDTSVLCDTCGKRISSKEKLKFHLRIHTGYKPFACEVCGKAFTDKERLKEHMRVHTGEKPFVCKYCAKSFTQRSPLKIHERTHTGEQPYICRLCSKGFVSKSAMDAHMKSCSALQIPSSNAGSHYLASNRGLSHICTVSTCKKMFGSRAALEAHLTSHVMPSVVQSSHNYMFPPEMKQDIITDQQNQLSSQLQELLERRQFAASLSELKFDRRDYDNNSVPKLELINEHPQDFTRKRSYVRDDDLVHRAGYVDKTVQLPKTEKYHKRQELKQVYLTSL</sequence>
<feature type="domain" description="C2H2-type" evidence="12">
    <location>
        <begin position="390"/>
        <end position="417"/>
    </location>
</feature>
<dbReference type="Gene3D" id="3.30.160.60">
    <property type="entry name" value="Classic Zinc Finger"/>
    <property type="match status" value="12"/>
</dbReference>
<dbReference type="Pfam" id="PF12874">
    <property type="entry name" value="zf-met"/>
    <property type="match status" value="3"/>
</dbReference>
<reference evidence="13 14" key="1">
    <citation type="journal article" date="2013" name="Genome Biol.">
        <title>Draft genome of the mountain pine beetle, Dendroctonus ponderosae Hopkins, a major forest pest.</title>
        <authorList>
            <person name="Keeling C.I."/>
            <person name="Yuen M.M."/>
            <person name="Liao N.Y."/>
            <person name="Docking T.R."/>
            <person name="Chan S.K."/>
            <person name="Taylor G.A."/>
            <person name="Palmquist D.L."/>
            <person name="Jackman S.D."/>
            <person name="Nguyen A."/>
            <person name="Li M."/>
            <person name="Henderson H."/>
            <person name="Janes J.K."/>
            <person name="Zhao Y."/>
            <person name="Pandoh P."/>
            <person name="Moore R."/>
            <person name="Sperling F.A."/>
            <person name="Huber D.P."/>
            <person name="Birol I."/>
            <person name="Jones S.J."/>
            <person name="Bohlmann J."/>
        </authorList>
    </citation>
    <scope>NUCLEOTIDE SEQUENCE</scope>
</reference>
<keyword evidence="5" id="KW-0862">Zinc</keyword>
<dbReference type="FunFam" id="3.30.160.60:FF:002343">
    <property type="entry name" value="Zinc finger protein 33A"/>
    <property type="match status" value="1"/>
</dbReference>
<evidence type="ECO:0000256" key="4">
    <source>
        <dbReference type="ARBA" id="ARBA00022771"/>
    </source>
</evidence>
<proteinExistence type="predicted"/>
<keyword evidence="8" id="KW-0804">Transcription</keyword>
<feature type="domain" description="C2H2-type" evidence="12">
    <location>
        <begin position="69"/>
        <end position="96"/>
    </location>
</feature>
<evidence type="ECO:0000313" key="13">
    <source>
        <dbReference type="EMBL" id="ERL90357.1"/>
    </source>
</evidence>
<evidence type="ECO:0000256" key="2">
    <source>
        <dbReference type="ARBA" id="ARBA00022723"/>
    </source>
</evidence>
<evidence type="ECO:0000256" key="9">
    <source>
        <dbReference type="ARBA" id="ARBA00023242"/>
    </source>
</evidence>
<evidence type="ECO:0000256" key="1">
    <source>
        <dbReference type="ARBA" id="ARBA00004123"/>
    </source>
</evidence>
<organism evidence="13 14">
    <name type="scientific">Dendroctonus ponderosae</name>
    <name type="common">Mountain pine beetle</name>
    <dbReference type="NCBI Taxonomy" id="77166"/>
    <lineage>
        <taxon>Eukaryota</taxon>
        <taxon>Metazoa</taxon>
        <taxon>Ecdysozoa</taxon>
        <taxon>Arthropoda</taxon>
        <taxon>Hexapoda</taxon>
        <taxon>Insecta</taxon>
        <taxon>Pterygota</taxon>
        <taxon>Neoptera</taxon>
        <taxon>Endopterygota</taxon>
        <taxon>Coleoptera</taxon>
        <taxon>Polyphaga</taxon>
        <taxon>Cucujiformia</taxon>
        <taxon>Curculionidae</taxon>
        <taxon>Scolytinae</taxon>
        <taxon>Dendroctonus</taxon>
    </lineage>
</organism>
<keyword evidence="9" id="KW-0539">Nucleus</keyword>
<feature type="compositionally biased region" description="Basic residues" evidence="11">
    <location>
        <begin position="172"/>
        <end position="181"/>
    </location>
</feature>
<feature type="domain" description="C2H2-type" evidence="12">
    <location>
        <begin position="97"/>
        <end position="128"/>
    </location>
</feature>
<feature type="domain" description="C2H2-type" evidence="12">
    <location>
        <begin position="13"/>
        <end position="40"/>
    </location>
</feature>
<evidence type="ECO:0000256" key="6">
    <source>
        <dbReference type="ARBA" id="ARBA00023015"/>
    </source>
</evidence>
<dbReference type="GO" id="GO:0001228">
    <property type="term" value="F:DNA-binding transcription activator activity, RNA polymerase II-specific"/>
    <property type="evidence" value="ECO:0007669"/>
    <property type="project" value="TreeGrafter"/>
</dbReference>
<keyword evidence="7" id="KW-0238">DNA-binding</keyword>
<feature type="domain" description="C2H2-type" evidence="12">
    <location>
        <begin position="491"/>
        <end position="515"/>
    </location>
</feature>
<dbReference type="InterPro" id="IPR013087">
    <property type="entry name" value="Znf_C2H2_type"/>
</dbReference>
<evidence type="ECO:0000313" key="14">
    <source>
        <dbReference type="Proteomes" id="UP000030742"/>
    </source>
</evidence>
<dbReference type="FunFam" id="3.30.160.60:FF:000624">
    <property type="entry name" value="zinc finger protein 697"/>
    <property type="match status" value="3"/>
</dbReference>
<dbReference type="FunFam" id="3.30.160.60:FF:000965">
    <property type="entry name" value="Neurotrophin receptor-interacting factor homolog"/>
    <property type="match status" value="1"/>
</dbReference>
<dbReference type="Proteomes" id="UP000030742">
    <property type="component" value="Unassembled WGS sequence"/>
</dbReference>
<dbReference type="FunFam" id="3.30.160.60:FF:001732">
    <property type="entry name" value="Zgc:162936"/>
    <property type="match status" value="1"/>
</dbReference>
<dbReference type="FunFam" id="3.30.160.60:FF:000100">
    <property type="entry name" value="Zinc finger 45-like"/>
    <property type="match status" value="1"/>
</dbReference>
<dbReference type="GO" id="GO:0008270">
    <property type="term" value="F:zinc ion binding"/>
    <property type="evidence" value="ECO:0007669"/>
    <property type="project" value="UniProtKB-KW"/>
</dbReference>
<dbReference type="PANTHER" id="PTHR24376:SF235">
    <property type="entry name" value="C2H2-TYPE DOMAIN-CONTAINING PROTEIN"/>
    <property type="match status" value="1"/>
</dbReference>
<evidence type="ECO:0000256" key="7">
    <source>
        <dbReference type="ARBA" id="ARBA00023125"/>
    </source>
</evidence>
<dbReference type="PROSITE" id="PS00028">
    <property type="entry name" value="ZINC_FINGER_C2H2_1"/>
    <property type="match status" value="11"/>
</dbReference>
<dbReference type="GO" id="GO:0000978">
    <property type="term" value="F:RNA polymerase II cis-regulatory region sequence-specific DNA binding"/>
    <property type="evidence" value="ECO:0007669"/>
    <property type="project" value="TreeGrafter"/>
</dbReference>
<feature type="domain" description="C2H2-type" evidence="12">
    <location>
        <begin position="446"/>
        <end position="474"/>
    </location>
</feature>
<comment type="subcellular location">
    <subcellularLocation>
        <location evidence="1">Nucleus</location>
    </subcellularLocation>
</comment>
<feature type="domain" description="C2H2-type" evidence="12">
    <location>
        <begin position="330"/>
        <end position="358"/>
    </location>
</feature>
<protein>
    <recommendedName>
        <fullName evidence="12">C2H2-type domain-containing protein</fullName>
    </recommendedName>
</protein>
<dbReference type="GO" id="GO:0005634">
    <property type="term" value="C:nucleus"/>
    <property type="evidence" value="ECO:0007669"/>
    <property type="project" value="UniProtKB-SubCell"/>
</dbReference>
<dbReference type="FunFam" id="3.30.160.60:FF:000184">
    <property type="entry name" value="Zinc finger protein 333"/>
    <property type="match status" value="1"/>
</dbReference>
<evidence type="ECO:0000259" key="12">
    <source>
        <dbReference type="PROSITE" id="PS50157"/>
    </source>
</evidence>
<keyword evidence="6" id="KW-0805">Transcription regulation</keyword>
<keyword evidence="4 10" id="KW-0863">Zinc-finger</keyword>
<dbReference type="SUPFAM" id="SSF57667">
    <property type="entry name" value="beta-beta-alpha zinc fingers"/>
    <property type="match status" value="7"/>
</dbReference>
<feature type="domain" description="C2H2-type" evidence="12">
    <location>
        <begin position="418"/>
        <end position="445"/>
    </location>
</feature>
<feature type="domain" description="C2H2-type" evidence="12">
    <location>
        <begin position="295"/>
        <end position="318"/>
    </location>
</feature>
<accession>U4UBE3</accession>
<feature type="domain" description="C2H2-type" evidence="12">
    <location>
        <begin position="362"/>
        <end position="389"/>
    </location>
</feature>
<feature type="region of interest" description="Disordered" evidence="11">
    <location>
        <begin position="167"/>
        <end position="200"/>
    </location>
</feature>
<keyword evidence="3" id="KW-0677">Repeat</keyword>
<dbReference type="PROSITE" id="PS50157">
    <property type="entry name" value="ZINC_FINGER_C2H2_2"/>
    <property type="match status" value="12"/>
</dbReference>
<dbReference type="GO" id="GO:0048598">
    <property type="term" value="P:embryonic morphogenesis"/>
    <property type="evidence" value="ECO:0007669"/>
    <property type="project" value="UniProtKB-ARBA"/>
</dbReference>
<dbReference type="AlphaFoldDB" id="U4UBE3"/>
<dbReference type="InterPro" id="IPR036236">
    <property type="entry name" value="Znf_C2H2_sf"/>
</dbReference>